<comment type="function">
    <text evidence="1">Forms oxaloacetate, a four-carbon dicarboxylic acid source for the tricarboxylic acid cycle.</text>
</comment>
<dbReference type="PANTHER" id="PTHR30523:SF6">
    <property type="entry name" value="PHOSPHOENOLPYRUVATE CARBOXYLASE"/>
    <property type="match status" value="1"/>
</dbReference>
<organism evidence="3 4">
    <name type="scientific">Pacificimonas flava</name>
    <dbReference type="NCBI Taxonomy" id="1234595"/>
    <lineage>
        <taxon>Bacteria</taxon>
        <taxon>Pseudomonadati</taxon>
        <taxon>Pseudomonadota</taxon>
        <taxon>Alphaproteobacteria</taxon>
        <taxon>Sphingomonadales</taxon>
        <taxon>Sphingosinicellaceae</taxon>
        <taxon>Pacificimonas</taxon>
    </lineage>
</organism>
<proteinExistence type="predicted"/>
<dbReference type="AlphaFoldDB" id="A0A219B5K2"/>
<dbReference type="GO" id="GO:0006099">
    <property type="term" value="P:tricarboxylic acid cycle"/>
    <property type="evidence" value="ECO:0007669"/>
    <property type="project" value="InterPro"/>
</dbReference>
<dbReference type="GO" id="GO:0015977">
    <property type="term" value="P:carbon fixation"/>
    <property type="evidence" value="ECO:0007669"/>
    <property type="project" value="InterPro"/>
</dbReference>
<dbReference type="SUPFAM" id="SSF51621">
    <property type="entry name" value="Phosphoenolpyruvate/pyruvate domain"/>
    <property type="match status" value="1"/>
</dbReference>
<dbReference type="GO" id="GO:0008964">
    <property type="term" value="F:phosphoenolpyruvate carboxylase activity"/>
    <property type="evidence" value="ECO:0007669"/>
    <property type="project" value="InterPro"/>
</dbReference>
<dbReference type="InterPro" id="IPR015813">
    <property type="entry name" value="Pyrv/PenolPyrv_kinase-like_dom"/>
</dbReference>
<dbReference type="Proteomes" id="UP000198462">
    <property type="component" value="Unassembled WGS sequence"/>
</dbReference>
<comment type="caution">
    <text evidence="3">The sequence shown here is derived from an EMBL/GenBank/DDBJ whole genome shotgun (WGS) entry which is preliminary data.</text>
</comment>
<sequence length="925" mass="102784">MSETSILSDLKGRLAELYDRTRETPLFNPVSQLAFELSRLIEGGKLRLQELSEIIEDYERHAFRDRAARLNDLLSPVNLGENDERLRALVRSDADFSQFRSRWERPFLGSVFTAHPTFMLSDGGYDALAKLASGEEADPELEGADPTLESEHAAVMATSKRAADARARMTSVLVDEARQAFPDKWRSFRPQPFSFATWVGYDMDGRTDIGWSMPIRFRLIEKSKQLERYSEALAELGEGESRLDAIRERLDRAQNHTRKVIAAFAGAGDDADALSDAANLMTTPHPDRLIAMDEMLGDLDAVIAEADEDLATRLVPVAAAMRTDRLGIGTVHFRMNASQLHNAIRRRMGGDTGLAMSSRTAIARLRSLIDEAEPVPVNFAALAIETTTALRQFIAMAQMLKHIDADSPIRLLIAECEQPATVLSALYFARLFGIEDRIDISPLFETNEALEHGGRFLDALFAEPAYQNYVRRRGVSAIQTGFSDAGRFMGQIPAALAIERLQGRMAELMGRHGLTDVAALIFNTHGESMGRGAHPLSVEARLAHALSRWARSRFAQQDIELRPEASFQGGDGYLFFGTEDLAYATLVRIAESSLALSADDAHDPFYEEVDVSLDFYRDVRRAQASLFRAPSYNRALTAFGLGLLPTTGSRRSRRQSESGERDMTLRQIRAIPNNAVLQQLGYPANVIAGVGSATEAERDQFASLFTQSKRAQDLIGLVEASDRLASIKTLVAYGEAFNGAYWATRPYRGAEPELENACLDLAERLTSDDRTAAFRELATMLRVDGLKLRQLIDLLPDEKLPGRNEERRRTLGVLHALRLALMQHIFLRAAAIPPFSRRNDISRDDILEMVFAMRIEDVLGLLRQAYPVDAANISDFDMEEPTGYPDNGGPAYEDIQERYIDAIETAYALTLKVTRAIAHSFGALG</sequence>
<reference evidence="4" key="1">
    <citation type="submission" date="2017-05" db="EMBL/GenBank/DDBJ databases">
        <authorList>
            <person name="Lin X."/>
        </authorList>
    </citation>
    <scope>NUCLEOTIDE SEQUENCE [LARGE SCALE GENOMIC DNA]</scope>
    <source>
        <strain evidence="4">JLT2012</strain>
    </source>
</reference>
<evidence type="ECO:0000256" key="2">
    <source>
        <dbReference type="ARBA" id="ARBA00022419"/>
    </source>
</evidence>
<evidence type="ECO:0000256" key="1">
    <source>
        <dbReference type="ARBA" id="ARBA00003670"/>
    </source>
</evidence>
<dbReference type="EMBL" id="NFZT01000001">
    <property type="protein sequence ID" value="OWV33635.1"/>
    <property type="molecule type" value="Genomic_DNA"/>
</dbReference>
<dbReference type="InterPro" id="IPR021135">
    <property type="entry name" value="PEP_COase"/>
</dbReference>
<dbReference type="OrthoDB" id="9758461at2"/>
<dbReference type="PANTHER" id="PTHR30523">
    <property type="entry name" value="PHOSPHOENOLPYRUVATE CARBOXYLASE"/>
    <property type="match status" value="1"/>
</dbReference>
<keyword evidence="4" id="KW-1185">Reference proteome</keyword>
<evidence type="ECO:0000313" key="4">
    <source>
        <dbReference type="Proteomes" id="UP000198462"/>
    </source>
</evidence>
<dbReference type="GO" id="GO:0005829">
    <property type="term" value="C:cytosol"/>
    <property type="evidence" value="ECO:0007669"/>
    <property type="project" value="TreeGrafter"/>
</dbReference>
<gene>
    <name evidence="3" type="ORF">B5C34_09290</name>
</gene>
<dbReference type="RefSeq" id="WP_088712410.1">
    <property type="nucleotide sequence ID" value="NZ_NFZT01000001.1"/>
</dbReference>
<keyword evidence="3" id="KW-0670">Pyruvate</keyword>
<accession>A0A219B5K2</accession>
<name>A0A219B5K2_9SPHN</name>
<dbReference type="Pfam" id="PF00311">
    <property type="entry name" value="PEPcase"/>
    <property type="match status" value="1"/>
</dbReference>
<evidence type="ECO:0000313" key="3">
    <source>
        <dbReference type="EMBL" id="OWV33635.1"/>
    </source>
</evidence>
<protein>
    <recommendedName>
        <fullName evidence="2">Phosphoenolpyruvate carboxylase</fullName>
    </recommendedName>
</protein>